<evidence type="ECO:0000313" key="3">
    <source>
        <dbReference type="EMBL" id="EKE27771.1"/>
    </source>
</evidence>
<organism evidence="3">
    <name type="scientific">uncultured bacterium</name>
    <name type="common">gcode 4</name>
    <dbReference type="NCBI Taxonomy" id="1234023"/>
    <lineage>
        <taxon>Bacteria</taxon>
        <taxon>environmental samples</taxon>
    </lineage>
</organism>
<dbReference type="EMBL" id="AMFJ01000428">
    <property type="protein sequence ID" value="EKE27771.1"/>
    <property type="molecule type" value="Genomic_DNA"/>
</dbReference>
<gene>
    <name evidence="3" type="ORF">ACD_3C00154G0014</name>
</gene>
<comment type="similarity">
    <text evidence="1">Belongs to the barstar family.</text>
</comment>
<evidence type="ECO:0000259" key="2">
    <source>
        <dbReference type="Pfam" id="PF01337"/>
    </source>
</evidence>
<proteinExistence type="inferred from homology"/>
<reference evidence="3" key="1">
    <citation type="journal article" date="2012" name="Science">
        <title>Fermentation, hydrogen, and sulfur metabolism in multiple uncultivated bacterial phyla.</title>
        <authorList>
            <person name="Wrighton K.C."/>
            <person name="Thomas B.C."/>
            <person name="Sharon I."/>
            <person name="Miller C.S."/>
            <person name="Castelle C.J."/>
            <person name="VerBerkmoes N.C."/>
            <person name="Wilkins M.J."/>
            <person name="Hettich R.L."/>
            <person name="Lipton M.S."/>
            <person name="Williams K.H."/>
            <person name="Long P.E."/>
            <person name="Banfield J.F."/>
        </authorList>
    </citation>
    <scope>NUCLEOTIDE SEQUENCE [LARGE SCALE GENOMIC DNA]</scope>
</reference>
<dbReference type="Pfam" id="PF01337">
    <property type="entry name" value="Barstar"/>
    <property type="match status" value="1"/>
</dbReference>
<accession>K2F9H4</accession>
<protein>
    <recommendedName>
        <fullName evidence="2">Barstar (barnase inhibitor) domain-containing protein</fullName>
    </recommendedName>
</protein>
<dbReference type="InterPro" id="IPR035905">
    <property type="entry name" value="Barstar-like_sf"/>
</dbReference>
<feature type="domain" description="Barstar (barnase inhibitor)" evidence="2">
    <location>
        <begin position="5"/>
        <end position="95"/>
    </location>
</feature>
<evidence type="ECO:0000256" key="1">
    <source>
        <dbReference type="ARBA" id="ARBA00006845"/>
    </source>
</evidence>
<dbReference type="Gene3D" id="3.30.370.10">
    <property type="entry name" value="Barstar-like"/>
    <property type="match status" value="1"/>
</dbReference>
<comment type="caution">
    <text evidence="3">The sequence shown here is derived from an EMBL/GenBank/DDBJ whole genome shotgun (WGS) entry which is preliminary data.</text>
</comment>
<name>K2F9H4_9BACT</name>
<dbReference type="InterPro" id="IPR000468">
    <property type="entry name" value="Barstar"/>
</dbReference>
<dbReference type="SUPFAM" id="SSF52038">
    <property type="entry name" value="Barstar-related"/>
    <property type="match status" value="1"/>
</dbReference>
<dbReference type="AlphaFoldDB" id="K2F9H4"/>
<sequence length="105" mass="12884">MEEFKTRIIEFNQVNNKEELFDKISILLDFPDHFWGNWDALYDCLTDMSWSGHEKIILFHKRSFKLDEEDFKIYMNIWDETVKYWLDNGHVPFEVIYSQCPYCND</sequence>